<organism evidence="5 6">
    <name type="scientific">Metschnikowia pulcherrima</name>
    <dbReference type="NCBI Taxonomy" id="27326"/>
    <lineage>
        <taxon>Eukaryota</taxon>
        <taxon>Fungi</taxon>
        <taxon>Dikarya</taxon>
        <taxon>Ascomycota</taxon>
        <taxon>Saccharomycotina</taxon>
        <taxon>Pichiomycetes</taxon>
        <taxon>Metschnikowiaceae</taxon>
        <taxon>Metschnikowia</taxon>
    </lineage>
</organism>
<keyword evidence="6" id="KW-1185">Reference proteome</keyword>
<dbReference type="SUPFAM" id="SSF143113">
    <property type="entry name" value="NAP-like"/>
    <property type="match status" value="1"/>
</dbReference>
<dbReference type="Pfam" id="PF00956">
    <property type="entry name" value="NAP"/>
    <property type="match status" value="1"/>
</dbReference>
<sequence length="272" mass="31552">MPVSANELSEYLEKLSDCEVQMADAEQECEIYHAKKTQDIFKKRREITQKIPQFWYIVLAQCEDFAEYVRPEDLKYMEQITDIYVHRDVVDSQASHYRDYSITFLFQKGENAGENASENAGVQASDVPLQSVTKKFSFEKKDGKDVMFSKAVEFAWPAELSEICPAEIRKQKNGEYTPEQRKLYRQGMRSFFAFFEWTGRKPGKEFRGGEDLALLIAEEVFPSAVNLYVEAMNSEEDSEVDSLEGEELDVSEDEENESENESEEPELKRQKK</sequence>
<evidence type="ECO:0000313" key="5">
    <source>
        <dbReference type="EMBL" id="KAF8000659.1"/>
    </source>
</evidence>
<dbReference type="PANTHER" id="PTHR11875">
    <property type="entry name" value="TESTIS-SPECIFIC Y-ENCODED PROTEIN"/>
    <property type="match status" value="1"/>
</dbReference>
<proteinExistence type="inferred from homology"/>
<feature type="coiled-coil region" evidence="3">
    <location>
        <begin position="8"/>
        <end position="35"/>
    </location>
</feature>
<dbReference type="Proteomes" id="UP000649328">
    <property type="component" value="Unassembled WGS sequence"/>
</dbReference>
<evidence type="ECO:0000256" key="4">
    <source>
        <dbReference type="SAM" id="MobiDB-lite"/>
    </source>
</evidence>
<dbReference type="InterPro" id="IPR037231">
    <property type="entry name" value="NAP-like_sf"/>
</dbReference>
<accession>A0A8H7LA04</accession>
<dbReference type="Gene3D" id="3.30.1120.90">
    <property type="entry name" value="Nucleosome assembly protein"/>
    <property type="match status" value="1"/>
</dbReference>
<feature type="region of interest" description="Disordered" evidence="4">
    <location>
        <begin position="232"/>
        <end position="272"/>
    </location>
</feature>
<dbReference type="InterPro" id="IPR002164">
    <property type="entry name" value="NAP_family"/>
</dbReference>
<comment type="similarity">
    <text evidence="1 2">Belongs to the nucleosome assembly protein (NAP) family.</text>
</comment>
<dbReference type="OrthoDB" id="19419at2759"/>
<evidence type="ECO:0000256" key="3">
    <source>
        <dbReference type="SAM" id="Coils"/>
    </source>
</evidence>
<feature type="compositionally biased region" description="Acidic residues" evidence="4">
    <location>
        <begin position="233"/>
        <end position="264"/>
    </location>
</feature>
<dbReference type="EMBL" id="JACBPP010000006">
    <property type="protein sequence ID" value="KAF8000659.1"/>
    <property type="molecule type" value="Genomic_DNA"/>
</dbReference>
<evidence type="ECO:0000256" key="2">
    <source>
        <dbReference type="RuleBase" id="RU003876"/>
    </source>
</evidence>
<evidence type="ECO:0008006" key="7">
    <source>
        <dbReference type="Google" id="ProtNLM"/>
    </source>
</evidence>
<dbReference type="AlphaFoldDB" id="A0A8H7LA04"/>
<evidence type="ECO:0000313" key="6">
    <source>
        <dbReference type="Proteomes" id="UP000649328"/>
    </source>
</evidence>
<name>A0A8H7LA04_9ASCO</name>
<comment type="caution">
    <text evidence="5">The sequence shown here is derived from an EMBL/GenBank/DDBJ whole genome shotgun (WGS) entry which is preliminary data.</text>
</comment>
<protein>
    <recommendedName>
        <fullName evidence="7">Nucleosome assembly protein</fullName>
    </recommendedName>
</protein>
<reference evidence="5" key="1">
    <citation type="submission" date="2020-10" db="EMBL/GenBank/DDBJ databases">
        <title>The Whole-Genome Sequence of Metschnikowia persimmonesis, a Novel Endophytic Yeast Species Isolated from Medicinal Plant Diospyros kaki Thumb.</title>
        <authorList>
            <person name="Rahmat E."/>
            <person name="Kang Y."/>
        </authorList>
    </citation>
    <scope>NUCLEOTIDE SEQUENCE</scope>
    <source>
        <strain evidence="5">KIOM G15050</strain>
    </source>
</reference>
<evidence type="ECO:0000256" key="1">
    <source>
        <dbReference type="ARBA" id="ARBA00009947"/>
    </source>
</evidence>
<dbReference type="GO" id="GO:0005634">
    <property type="term" value="C:nucleus"/>
    <property type="evidence" value="ECO:0007669"/>
    <property type="project" value="InterPro"/>
</dbReference>
<gene>
    <name evidence="5" type="ORF">HF325_004448</name>
</gene>
<dbReference type="GO" id="GO:0006334">
    <property type="term" value="P:nucleosome assembly"/>
    <property type="evidence" value="ECO:0007669"/>
    <property type="project" value="InterPro"/>
</dbReference>
<keyword evidence="3" id="KW-0175">Coiled coil</keyword>